<dbReference type="RefSeq" id="WP_283752482.1">
    <property type="nucleotide sequence ID" value="NZ_JAQOSP010000032.1"/>
</dbReference>
<gene>
    <name evidence="1" type="ORF">PMG71_04710</name>
</gene>
<evidence type="ECO:0000313" key="1">
    <source>
        <dbReference type="EMBL" id="MDJ1168721.1"/>
    </source>
</evidence>
<reference evidence="1 2" key="1">
    <citation type="submission" date="2023-01" db="EMBL/GenBank/DDBJ databases">
        <title>Novel diversity within Roseofilum (Cyanobacteria; Desertifilaceae) from marine benthic mats with descriptions of four novel species.</title>
        <authorList>
            <person name="Wang Y."/>
            <person name="Berthold D.E."/>
            <person name="Hu J."/>
            <person name="Lefler F.W."/>
            <person name="Laughinghouse H.D. IV."/>
        </authorList>
    </citation>
    <scope>NUCLEOTIDE SEQUENCE [LARGE SCALE GENOMIC DNA]</scope>
    <source>
        <strain evidence="1 2">BLCC-M154</strain>
    </source>
</reference>
<name>A0ABT7APA0_9CYAN</name>
<proteinExistence type="predicted"/>
<accession>A0ABT7APA0</accession>
<keyword evidence="2" id="KW-1185">Reference proteome</keyword>
<dbReference type="EMBL" id="JAQOSP010000032">
    <property type="protein sequence ID" value="MDJ1168721.1"/>
    <property type="molecule type" value="Genomic_DNA"/>
</dbReference>
<comment type="caution">
    <text evidence="1">The sequence shown here is derived from an EMBL/GenBank/DDBJ whole genome shotgun (WGS) entry which is preliminary data.</text>
</comment>
<dbReference type="Proteomes" id="UP001235303">
    <property type="component" value="Unassembled WGS sequence"/>
</dbReference>
<evidence type="ECO:0000313" key="2">
    <source>
        <dbReference type="Proteomes" id="UP001235303"/>
    </source>
</evidence>
<sequence length="40" mass="4807">MSLFIISELVQSYKSEEIEDNRDRRVKMEFTYILLGPQAR</sequence>
<organism evidence="1 2">
    <name type="scientific">Roseofilum acuticapitatum BLCC-M154</name>
    <dbReference type="NCBI Taxonomy" id="3022444"/>
    <lineage>
        <taxon>Bacteria</taxon>
        <taxon>Bacillati</taxon>
        <taxon>Cyanobacteriota</taxon>
        <taxon>Cyanophyceae</taxon>
        <taxon>Desertifilales</taxon>
        <taxon>Desertifilaceae</taxon>
        <taxon>Roseofilum</taxon>
        <taxon>Roseofilum acuticapitatum</taxon>
    </lineage>
</organism>
<protein>
    <submittedName>
        <fullName evidence="1">Uncharacterized protein</fullName>
    </submittedName>
</protein>